<comment type="caution">
    <text evidence="4">The sequence shown here is derived from an EMBL/GenBank/DDBJ whole genome shotgun (WGS) entry which is preliminary data.</text>
</comment>
<dbReference type="Pfam" id="PF01522">
    <property type="entry name" value="Polysacc_deac_1"/>
    <property type="match status" value="1"/>
</dbReference>
<proteinExistence type="predicted"/>
<dbReference type="Gene3D" id="3.20.20.370">
    <property type="entry name" value="Glycoside hydrolase/deacetylase"/>
    <property type="match status" value="1"/>
</dbReference>
<dbReference type="SUPFAM" id="SSF88713">
    <property type="entry name" value="Glycoside hydrolase/deacetylase"/>
    <property type="match status" value="1"/>
</dbReference>
<dbReference type="PROSITE" id="PS51677">
    <property type="entry name" value="NODB"/>
    <property type="match status" value="1"/>
</dbReference>
<protein>
    <submittedName>
        <fullName evidence="4">Polysaccharide deacetylase family protein</fullName>
    </submittedName>
</protein>
<dbReference type="InterPro" id="IPR002509">
    <property type="entry name" value="NODB_dom"/>
</dbReference>
<name>A0ABW1EGH9_9BACT</name>
<evidence type="ECO:0000256" key="2">
    <source>
        <dbReference type="ARBA" id="ARBA00022801"/>
    </source>
</evidence>
<dbReference type="CDD" id="cd10960">
    <property type="entry name" value="CE4_NodB_like_1"/>
    <property type="match status" value="1"/>
</dbReference>
<accession>A0ABW1EGH9</accession>
<keyword evidence="2" id="KW-0378">Hydrolase</keyword>
<keyword evidence="1" id="KW-0479">Metal-binding</keyword>
<sequence>MPDITIHAIAPRSHDECRRARPTPAIIDSMRIAWLLLLSTLSIALVSIPAFTQQATRTVAITIDDLPFITGDESRPMSPADAKLAEQSNRKLLAVLARHHVPVTGFVIQHGVESLGSEAGTAILRNWVRQGFDLGNHSYEHPNFNDLTVAQFEDQVIRGESLIKPLMESENRQLQFFRFPYNHTGDTKEKHDALAAFLAQRGYRLAPCTIETEDWMFTERLFRMRAHHKEDDASRLLQAYLDFTAAQIDYFAALNKQIFGYEPPEILLIHDNPLNAEMIDRVLGLFEQRGYRFVTLTQAESDPAYATPETFITSYGPMWSYRWAKVKGIHVDGSKEPDPPAWILNYEKPPATPPHQKS</sequence>
<gene>
    <name evidence="4" type="ORF">ACFPT7_12255</name>
</gene>
<organism evidence="4 5">
    <name type="scientific">Acidicapsa dinghuensis</name>
    <dbReference type="NCBI Taxonomy" id="2218256"/>
    <lineage>
        <taxon>Bacteria</taxon>
        <taxon>Pseudomonadati</taxon>
        <taxon>Acidobacteriota</taxon>
        <taxon>Terriglobia</taxon>
        <taxon>Terriglobales</taxon>
        <taxon>Acidobacteriaceae</taxon>
        <taxon>Acidicapsa</taxon>
    </lineage>
</organism>
<dbReference type="PANTHER" id="PTHR10587:SF133">
    <property type="entry name" value="CHITIN DEACETYLASE 1-RELATED"/>
    <property type="match status" value="1"/>
</dbReference>
<keyword evidence="5" id="KW-1185">Reference proteome</keyword>
<reference evidence="5" key="1">
    <citation type="journal article" date="2019" name="Int. J. Syst. Evol. Microbiol.">
        <title>The Global Catalogue of Microorganisms (GCM) 10K type strain sequencing project: providing services to taxonomists for standard genome sequencing and annotation.</title>
        <authorList>
            <consortium name="The Broad Institute Genomics Platform"/>
            <consortium name="The Broad Institute Genome Sequencing Center for Infectious Disease"/>
            <person name="Wu L."/>
            <person name="Ma J."/>
        </authorList>
    </citation>
    <scope>NUCLEOTIDE SEQUENCE [LARGE SCALE GENOMIC DNA]</scope>
    <source>
        <strain evidence="5">JCM 4087</strain>
    </source>
</reference>
<dbReference type="PANTHER" id="PTHR10587">
    <property type="entry name" value="GLYCOSYL TRANSFERASE-RELATED"/>
    <property type="match status" value="1"/>
</dbReference>
<evidence type="ECO:0000313" key="5">
    <source>
        <dbReference type="Proteomes" id="UP001596091"/>
    </source>
</evidence>
<dbReference type="RefSeq" id="WP_263339423.1">
    <property type="nucleotide sequence ID" value="NZ_JAGSYH010000005.1"/>
</dbReference>
<feature type="domain" description="NodB homology" evidence="3">
    <location>
        <begin position="57"/>
        <end position="294"/>
    </location>
</feature>
<dbReference type="Proteomes" id="UP001596091">
    <property type="component" value="Unassembled WGS sequence"/>
</dbReference>
<dbReference type="InterPro" id="IPR011330">
    <property type="entry name" value="Glyco_hydro/deAcase_b/a-brl"/>
</dbReference>
<evidence type="ECO:0000313" key="4">
    <source>
        <dbReference type="EMBL" id="MFC5863069.1"/>
    </source>
</evidence>
<dbReference type="InterPro" id="IPR050248">
    <property type="entry name" value="Polysacc_deacetylase_ArnD"/>
</dbReference>
<evidence type="ECO:0000259" key="3">
    <source>
        <dbReference type="PROSITE" id="PS51677"/>
    </source>
</evidence>
<dbReference type="EMBL" id="JBHSPH010000003">
    <property type="protein sequence ID" value="MFC5863069.1"/>
    <property type="molecule type" value="Genomic_DNA"/>
</dbReference>
<evidence type="ECO:0000256" key="1">
    <source>
        <dbReference type="ARBA" id="ARBA00022723"/>
    </source>
</evidence>